<dbReference type="GO" id="GO:0005615">
    <property type="term" value="C:extracellular space"/>
    <property type="evidence" value="ECO:0007669"/>
    <property type="project" value="TreeGrafter"/>
</dbReference>
<evidence type="ECO:0000256" key="7">
    <source>
        <dbReference type="ARBA" id="ARBA00022801"/>
    </source>
</evidence>
<dbReference type="Proteomes" id="UP001151699">
    <property type="component" value="Chromosome B"/>
</dbReference>
<evidence type="ECO:0000256" key="6">
    <source>
        <dbReference type="ARBA" id="ARBA00022729"/>
    </source>
</evidence>
<evidence type="ECO:0000256" key="4">
    <source>
        <dbReference type="ARBA" id="ARBA00022670"/>
    </source>
</evidence>
<evidence type="ECO:0000256" key="11">
    <source>
        <dbReference type="PROSITE-ProRule" id="PRU01379"/>
    </source>
</evidence>
<protein>
    <submittedName>
        <fullName evidence="14">Zinc carboxypeptidase A 1</fullName>
    </submittedName>
</protein>
<evidence type="ECO:0000313" key="14">
    <source>
        <dbReference type="EMBL" id="KAJ6640579.1"/>
    </source>
</evidence>
<keyword evidence="10" id="KW-1015">Disulfide bond</keyword>
<sequence length="567" mass="65425">MALFLRNLNERIDIEIKDDLIKLKLHFYVLIFELKIKTHLKLAEYSYEGCSNDYNTNKLSNSKNGITMYVCQIYAKLNASKFPNLLVVSRRLLLILMVGAALGAKIRYDNHRFYEIHFTRETVLRFKTEIVQYKILDRRDDGERTNITILVDPNEVENLEAVLTLNGISHKILDINIQQLIDEELQSIKPNNVSAKGSDFGWKNIYKLETIHAWIDQLAYKYSDIITILNIGRSHEGRTIKGVKLALQKDNPAVFVEAGIHADEWIGPAIATFILNQLLTSKDPQIRFLAENFNWIVFPVCNPDGYKYTFDKNRLWRKNRQRFNHCFGIDLNRNWNISWIPETFNPCSNNFPGPYAFSAPETRAIATYLNGNAKSQRIRAYLSFHSPTQKLMFPYASNHSRAPNFSALLRIGKKAAKAFGNRNGKQFEVGTFIDMLYGDGEKGTSLDWVYKVLKVPIVYMYNLRQSTYFLRADEIEAAGWETLDSVEALLSEAMTLGYFGNFPYGSFTKKNHHWINLAAIYYITFGGVVLTLVVICIIYKSPRRTRRRSVGVENSISLQYLQMRPTF</sequence>
<comment type="caution">
    <text evidence="11">Lacks conserved residue(s) required for the propagation of feature annotation.</text>
</comment>
<dbReference type="Pfam" id="PF00246">
    <property type="entry name" value="Peptidase_M14"/>
    <property type="match status" value="1"/>
</dbReference>
<dbReference type="InterPro" id="IPR036990">
    <property type="entry name" value="M14A-like_propep"/>
</dbReference>
<evidence type="ECO:0000259" key="13">
    <source>
        <dbReference type="PROSITE" id="PS52035"/>
    </source>
</evidence>
<comment type="cofactor">
    <cofactor evidence="1">
        <name>Zn(2+)</name>
        <dbReference type="ChEBI" id="CHEBI:29105"/>
    </cofactor>
</comment>
<dbReference type="GO" id="GO:0008270">
    <property type="term" value="F:zinc ion binding"/>
    <property type="evidence" value="ECO:0007669"/>
    <property type="project" value="InterPro"/>
</dbReference>
<keyword evidence="12" id="KW-0472">Membrane</keyword>
<evidence type="ECO:0000256" key="1">
    <source>
        <dbReference type="ARBA" id="ARBA00001947"/>
    </source>
</evidence>
<reference evidence="14" key="1">
    <citation type="submission" date="2022-07" db="EMBL/GenBank/DDBJ databases">
        <authorList>
            <person name="Trinca V."/>
            <person name="Uliana J.V.C."/>
            <person name="Torres T.T."/>
            <person name="Ward R.J."/>
            <person name="Monesi N."/>
        </authorList>
    </citation>
    <scope>NUCLEOTIDE SEQUENCE</scope>
    <source>
        <strain evidence="14">HSMRA1968</strain>
        <tissue evidence="14">Whole embryos</tissue>
    </source>
</reference>
<feature type="domain" description="Peptidase M14" evidence="13">
    <location>
        <begin position="204"/>
        <end position="493"/>
    </location>
</feature>
<keyword evidence="6" id="KW-0732">Signal</keyword>
<dbReference type="Pfam" id="PF02244">
    <property type="entry name" value="Propep_M14"/>
    <property type="match status" value="1"/>
</dbReference>
<evidence type="ECO:0000256" key="10">
    <source>
        <dbReference type="ARBA" id="ARBA00023157"/>
    </source>
</evidence>
<dbReference type="FunFam" id="3.40.630.10:FF:000084">
    <property type="entry name" value="Carboxypeptidase B2"/>
    <property type="match status" value="1"/>
</dbReference>
<dbReference type="SUPFAM" id="SSF54897">
    <property type="entry name" value="Protease propeptides/inhibitors"/>
    <property type="match status" value="1"/>
</dbReference>
<keyword evidence="7" id="KW-0378">Hydrolase</keyword>
<accession>A0A9Q0MYY9</accession>
<comment type="caution">
    <text evidence="14">The sequence shown here is derived from an EMBL/GenBank/DDBJ whole genome shotgun (WGS) entry which is preliminary data.</text>
</comment>
<proteinExistence type="inferred from homology"/>
<dbReference type="SMART" id="SM00631">
    <property type="entry name" value="Zn_pept"/>
    <property type="match status" value="1"/>
</dbReference>
<keyword evidence="12" id="KW-0812">Transmembrane</keyword>
<evidence type="ECO:0000313" key="15">
    <source>
        <dbReference type="Proteomes" id="UP001151699"/>
    </source>
</evidence>
<feature type="transmembrane region" description="Helical" evidence="12">
    <location>
        <begin position="519"/>
        <end position="539"/>
    </location>
</feature>
<dbReference type="SUPFAM" id="SSF53187">
    <property type="entry name" value="Zn-dependent exopeptidases"/>
    <property type="match status" value="1"/>
</dbReference>
<evidence type="ECO:0000256" key="9">
    <source>
        <dbReference type="ARBA" id="ARBA00023049"/>
    </source>
</evidence>
<evidence type="ECO:0000256" key="2">
    <source>
        <dbReference type="ARBA" id="ARBA00005988"/>
    </source>
</evidence>
<keyword evidence="9" id="KW-0482">Metalloprotease</keyword>
<dbReference type="PRINTS" id="PR00765">
    <property type="entry name" value="CRBOXYPTASEA"/>
</dbReference>
<gene>
    <name evidence="14" type="ORF">Bhyg_05510</name>
</gene>
<keyword evidence="15" id="KW-1185">Reference proteome</keyword>
<dbReference type="InterPro" id="IPR000834">
    <property type="entry name" value="Peptidase_M14"/>
</dbReference>
<keyword evidence="3 14" id="KW-0121">Carboxypeptidase</keyword>
<comment type="similarity">
    <text evidence="2 11">Belongs to the peptidase M14 family.</text>
</comment>
<keyword evidence="8" id="KW-0862">Zinc</keyword>
<evidence type="ECO:0000256" key="8">
    <source>
        <dbReference type="ARBA" id="ARBA00022833"/>
    </source>
</evidence>
<dbReference type="InterPro" id="IPR003146">
    <property type="entry name" value="M14A_act_pep"/>
</dbReference>
<dbReference type="PANTHER" id="PTHR11705:SF60">
    <property type="entry name" value="FI16720P1"/>
    <property type="match status" value="1"/>
</dbReference>
<dbReference type="PROSITE" id="PS52035">
    <property type="entry name" value="PEPTIDASE_M14"/>
    <property type="match status" value="1"/>
</dbReference>
<dbReference type="Gene3D" id="3.30.70.340">
    <property type="entry name" value="Metallocarboxypeptidase-like"/>
    <property type="match status" value="1"/>
</dbReference>
<keyword evidence="12" id="KW-1133">Transmembrane helix</keyword>
<evidence type="ECO:0000256" key="5">
    <source>
        <dbReference type="ARBA" id="ARBA00022723"/>
    </source>
</evidence>
<dbReference type="Gene3D" id="3.40.630.10">
    <property type="entry name" value="Zn peptidases"/>
    <property type="match status" value="1"/>
</dbReference>
<dbReference type="PROSITE" id="PS00132">
    <property type="entry name" value="CARBOXYPEPT_ZN_1"/>
    <property type="match status" value="1"/>
</dbReference>
<dbReference type="InterPro" id="IPR057246">
    <property type="entry name" value="CARBOXYPEPT_ZN_1"/>
</dbReference>
<keyword evidence="4" id="KW-0645">Protease</keyword>
<dbReference type="EMBL" id="WJQU01000002">
    <property type="protein sequence ID" value="KAJ6640579.1"/>
    <property type="molecule type" value="Genomic_DNA"/>
</dbReference>
<dbReference type="AlphaFoldDB" id="A0A9Q0MYY9"/>
<name>A0A9Q0MYY9_9DIPT</name>
<dbReference type="GO" id="GO:0006508">
    <property type="term" value="P:proteolysis"/>
    <property type="evidence" value="ECO:0007669"/>
    <property type="project" value="UniProtKB-KW"/>
</dbReference>
<organism evidence="14 15">
    <name type="scientific">Pseudolycoriella hygida</name>
    <dbReference type="NCBI Taxonomy" id="35572"/>
    <lineage>
        <taxon>Eukaryota</taxon>
        <taxon>Metazoa</taxon>
        <taxon>Ecdysozoa</taxon>
        <taxon>Arthropoda</taxon>
        <taxon>Hexapoda</taxon>
        <taxon>Insecta</taxon>
        <taxon>Pterygota</taxon>
        <taxon>Neoptera</taxon>
        <taxon>Endopterygota</taxon>
        <taxon>Diptera</taxon>
        <taxon>Nematocera</taxon>
        <taxon>Sciaroidea</taxon>
        <taxon>Sciaridae</taxon>
        <taxon>Pseudolycoriella</taxon>
    </lineage>
</organism>
<dbReference type="OrthoDB" id="3626597at2759"/>
<dbReference type="GO" id="GO:0004181">
    <property type="term" value="F:metallocarboxypeptidase activity"/>
    <property type="evidence" value="ECO:0007669"/>
    <property type="project" value="InterPro"/>
</dbReference>
<keyword evidence="5" id="KW-0479">Metal-binding</keyword>
<evidence type="ECO:0000256" key="3">
    <source>
        <dbReference type="ARBA" id="ARBA00022645"/>
    </source>
</evidence>
<dbReference type="PANTHER" id="PTHR11705">
    <property type="entry name" value="PROTEASE FAMILY M14 CARBOXYPEPTIDASE A,B"/>
    <property type="match status" value="1"/>
</dbReference>
<evidence type="ECO:0000256" key="12">
    <source>
        <dbReference type="SAM" id="Phobius"/>
    </source>
</evidence>